<dbReference type="AlphaFoldDB" id="X0UI08"/>
<dbReference type="PRINTS" id="PR01469">
    <property type="entry name" value="CARBMTKINASE"/>
</dbReference>
<dbReference type="Gene3D" id="3.40.1160.10">
    <property type="entry name" value="Acetylglutamate kinase-like"/>
    <property type="match status" value="1"/>
</dbReference>
<evidence type="ECO:0000256" key="2">
    <source>
        <dbReference type="ARBA" id="ARBA00022777"/>
    </source>
</evidence>
<name>X0UI08_9ZZZZ</name>
<dbReference type="EMBL" id="BARS01019189">
    <property type="protein sequence ID" value="GAF88155.1"/>
    <property type="molecule type" value="Genomic_DNA"/>
</dbReference>
<keyword evidence="2" id="KW-0418">Kinase</keyword>
<dbReference type="PANTHER" id="PTHR30409:SF1">
    <property type="entry name" value="CARBAMATE KINASE-RELATED"/>
    <property type="match status" value="1"/>
</dbReference>
<feature type="non-terminal residue" evidence="3">
    <location>
        <position position="167"/>
    </location>
</feature>
<reference evidence="3" key="1">
    <citation type="journal article" date="2014" name="Front. Microbiol.">
        <title>High frequency of phylogenetically diverse reductive dehalogenase-homologous genes in deep subseafloor sedimentary metagenomes.</title>
        <authorList>
            <person name="Kawai M."/>
            <person name="Futagami T."/>
            <person name="Toyoda A."/>
            <person name="Takaki Y."/>
            <person name="Nishi S."/>
            <person name="Hori S."/>
            <person name="Arai W."/>
            <person name="Tsubouchi T."/>
            <person name="Morono Y."/>
            <person name="Uchiyama I."/>
            <person name="Ito T."/>
            <person name="Fujiyama A."/>
            <person name="Inagaki F."/>
            <person name="Takami H."/>
        </authorList>
    </citation>
    <scope>NUCLEOTIDE SEQUENCE</scope>
    <source>
        <strain evidence="3">Expedition CK06-06</strain>
    </source>
</reference>
<organism evidence="3">
    <name type="scientific">marine sediment metagenome</name>
    <dbReference type="NCBI Taxonomy" id="412755"/>
    <lineage>
        <taxon>unclassified sequences</taxon>
        <taxon>metagenomes</taxon>
        <taxon>ecological metagenomes</taxon>
    </lineage>
</organism>
<evidence type="ECO:0000313" key="3">
    <source>
        <dbReference type="EMBL" id="GAF88155.1"/>
    </source>
</evidence>
<comment type="caution">
    <text evidence="3">The sequence shown here is derived from an EMBL/GenBank/DDBJ whole genome shotgun (WGS) entry which is preliminary data.</text>
</comment>
<dbReference type="SUPFAM" id="SSF53633">
    <property type="entry name" value="Carbamate kinase-like"/>
    <property type="match status" value="1"/>
</dbReference>
<dbReference type="GO" id="GO:0008804">
    <property type="term" value="F:carbamate kinase activity"/>
    <property type="evidence" value="ECO:0007669"/>
    <property type="project" value="InterPro"/>
</dbReference>
<keyword evidence="1" id="KW-0808">Transferase</keyword>
<proteinExistence type="predicted"/>
<gene>
    <name evidence="3" type="ORF">S01H1_31130</name>
</gene>
<dbReference type="InterPro" id="IPR003964">
    <property type="entry name" value="Carb_kinase"/>
</dbReference>
<sequence>MQDLFMDPVEKISKKLAVVALGGNALLKKDEKGTTEEQEKNAAETSKQLYNMIERGYNLIITHGNGPQVGNILIRSEEAKEKVPESPLDVCVAESEGSIGYYLQQALLNTLRRARNKRFVVTVITQVLVDENDPAFKNPTKPVGPFYTKEHAQILQKEKKWSMVEDS</sequence>
<dbReference type="GO" id="GO:0005829">
    <property type="term" value="C:cytosol"/>
    <property type="evidence" value="ECO:0007669"/>
    <property type="project" value="TreeGrafter"/>
</dbReference>
<dbReference type="PANTHER" id="PTHR30409">
    <property type="entry name" value="CARBAMATE KINASE"/>
    <property type="match status" value="1"/>
</dbReference>
<dbReference type="GO" id="GO:0019546">
    <property type="term" value="P:L-arginine deiminase pathway"/>
    <property type="evidence" value="ECO:0007669"/>
    <property type="project" value="TreeGrafter"/>
</dbReference>
<evidence type="ECO:0000256" key="1">
    <source>
        <dbReference type="ARBA" id="ARBA00022679"/>
    </source>
</evidence>
<protein>
    <submittedName>
        <fullName evidence="3">Uncharacterized protein</fullName>
    </submittedName>
</protein>
<accession>X0UI08</accession>
<dbReference type="InterPro" id="IPR036393">
    <property type="entry name" value="AceGlu_kinase-like_sf"/>
</dbReference>